<comment type="catalytic activity">
    <reaction evidence="5">
        <text>a 1,2-diacyl-sn-glycero-3-phosphocholine + H2O = a 1-acyl-sn-glycero-3-phosphocholine + a fatty acid + H(+)</text>
        <dbReference type="Rhea" id="RHEA:15801"/>
        <dbReference type="ChEBI" id="CHEBI:15377"/>
        <dbReference type="ChEBI" id="CHEBI:15378"/>
        <dbReference type="ChEBI" id="CHEBI:28868"/>
        <dbReference type="ChEBI" id="CHEBI:57643"/>
        <dbReference type="ChEBI" id="CHEBI:58168"/>
        <dbReference type="EC" id="3.1.1.4"/>
    </reaction>
</comment>
<evidence type="ECO:0000256" key="1">
    <source>
        <dbReference type="ARBA" id="ARBA00004613"/>
    </source>
</evidence>
<keyword evidence="5" id="KW-0443">Lipid metabolism</keyword>
<keyword evidence="3" id="KW-1015">Disulfide bond</keyword>
<dbReference type="CDD" id="cd00125">
    <property type="entry name" value="PLA2c"/>
    <property type="match status" value="1"/>
</dbReference>
<dbReference type="PROSITE" id="PS00118">
    <property type="entry name" value="PA2_HIS"/>
    <property type="match status" value="1"/>
</dbReference>
<dbReference type="InterPro" id="IPR033113">
    <property type="entry name" value="PLA2_histidine"/>
</dbReference>
<keyword evidence="7" id="KW-1185">Reference proteome</keyword>
<dbReference type="PROSITE" id="PS00119">
    <property type="entry name" value="PA2_ASP"/>
    <property type="match status" value="1"/>
</dbReference>
<dbReference type="GeneID" id="110074603"/>
<dbReference type="PANTHER" id="PTHR11716">
    <property type="entry name" value="PHOSPHOLIPASE A2 FAMILY MEMBER"/>
    <property type="match status" value="1"/>
</dbReference>
<dbReference type="InterPro" id="IPR001211">
    <property type="entry name" value="PLA2"/>
</dbReference>
<dbReference type="Gene3D" id="1.20.90.10">
    <property type="entry name" value="Phospholipase A2 domain"/>
    <property type="match status" value="1"/>
</dbReference>
<dbReference type="InterPro" id="IPR033112">
    <property type="entry name" value="PLA2_Asp_AS"/>
</dbReference>
<dbReference type="SMART" id="SM00085">
    <property type="entry name" value="PA2c"/>
    <property type="match status" value="1"/>
</dbReference>
<dbReference type="PANTHER" id="PTHR11716:SF4">
    <property type="entry name" value="GROUP 10 SECRETORY PHOSPHOLIPASE A2"/>
    <property type="match status" value="1"/>
</dbReference>
<evidence type="ECO:0000256" key="5">
    <source>
        <dbReference type="RuleBase" id="RU361236"/>
    </source>
</evidence>
<evidence type="ECO:0000313" key="8">
    <source>
        <dbReference type="RefSeq" id="XP_072849932.1"/>
    </source>
</evidence>
<keyword evidence="5" id="KW-0106">Calcium</keyword>
<keyword evidence="5" id="KW-0378">Hydrolase</keyword>
<keyword evidence="2 5" id="KW-0964">Secreted</keyword>
<dbReference type="InterPro" id="IPR016090">
    <property type="entry name" value="PLA2-like_dom"/>
</dbReference>
<dbReference type="PRINTS" id="PR00389">
    <property type="entry name" value="PHPHLIPASEA2"/>
</dbReference>
<feature type="domain" description="Phospholipase A2-like central" evidence="6">
    <location>
        <begin position="34"/>
        <end position="149"/>
    </location>
</feature>
<accession>A0ABM5FWZ7</accession>
<evidence type="ECO:0000256" key="3">
    <source>
        <dbReference type="ARBA" id="ARBA00023157"/>
    </source>
</evidence>
<evidence type="ECO:0000256" key="4">
    <source>
        <dbReference type="RuleBase" id="RU003654"/>
    </source>
</evidence>
<dbReference type="InterPro" id="IPR036444">
    <property type="entry name" value="PLipase_A2_dom_sf"/>
</dbReference>
<dbReference type="Proteomes" id="UP001652642">
    <property type="component" value="Chromosome 3"/>
</dbReference>
<comment type="similarity">
    <text evidence="4">Belongs to the phospholipase A2 family.</text>
</comment>
<protein>
    <recommendedName>
        <fullName evidence="5">Phospholipase A2</fullName>
        <ecNumber evidence="5">3.1.1.4</ecNumber>
    </recommendedName>
</protein>
<dbReference type="EC" id="3.1.1.4" evidence="5"/>
<proteinExistence type="inferred from homology"/>
<dbReference type="RefSeq" id="XP_072849932.1">
    <property type="nucleotide sequence ID" value="XM_072993831.1"/>
</dbReference>
<dbReference type="Pfam" id="PF00068">
    <property type="entry name" value="Phospholip_A2_1"/>
    <property type="match status" value="1"/>
</dbReference>
<comment type="subcellular location">
    <subcellularLocation>
        <location evidence="1 5">Secreted</location>
    </subcellularLocation>
</comment>
<comment type="cofactor">
    <cofactor evidence="5">
        <name>Ca(2+)</name>
        <dbReference type="ChEBI" id="CHEBI:29108"/>
    </cofactor>
</comment>
<evidence type="ECO:0000259" key="6">
    <source>
        <dbReference type="SMART" id="SM00085"/>
    </source>
</evidence>
<evidence type="ECO:0000313" key="7">
    <source>
        <dbReference type="Proteomes" id="UP001652642"/>
    </source>
</evidence>
<evidence type="ECO:0000256" key="2">
    <source>
        <dbReference type="ARBA" id="ARBA00022525"/>
    </source>
</evidence>
<sequence>MKNIPETCMLIFSFTTSTVWNGVLGRNHSLHKRGLLELSGAIKCGTRRFPLMYLGYGCYCGPGGRGWPKDETDWCCFAHDCCYGFAEEQGCNPILRRYKWTCKDNTVVCDTVLDKCQKIICHCDREAAKCWRSARFNQHHAFWPNFLCGHTYPVCSYRSKRH</sequence>
<name>A0ABM5FWZ7_9SAUR</name>
<organism evidence="7 8">
    <name type="scientific">Pogona vitticeps</name>
    <name type="common">central bearded dragon</name>
    <dbReference type="NCBI Taxonomy" id="103695"/>
    <lineage>
        <taxon>Eukaryota</taxon>
        <taxon>Metazoa</taxon>
        <taxon>Chordata</taxon>
        <taxon>Craniata</taxon>
        <taxon>Vertebrata</taxon>
        <taxon>Euteleostomi</taxon>
        <taxon>Lepidosauria</taxon>
        <taxon>Squamata</taxon>
        <taxon>Bifurcata</taxon>
        <taxon>Unidentata</taxon>
        <taxon>Episquamata</taxon>
        <taxon>Toxicofera</taxon>
        <taxon>Iguania</taxon>
        <taxon>Acrodonta</taxon>
        <taxon>Agamidae</taxon>
        <taxon>Amphibolurinae</taxon>
        <taxon>Pogona</taxon>
    </lineage>
</organism>
<dbReference type="SUPFAM" id="SSF48619">
    <property type="entry name" value="Phospholipase A2, PLA2"/>
    <property type="match status" value="1"/>
</dbReference>
<gene>
    <name evidence="8" type="primary">LOC110074603</name>
</gene>
<reference evidence="8" key="1">
    <citation type="submission" date="2025-08" db="UniProtKB">
        <authorList>
            <consortium name="RefSeq"/>
        </authorList>
    </citation>
    <scope>IDENTIFICATION</scope>
</reference>